<dbReference type="Gene3D" id="3.40.50.300">
    <property type="entry name" value="P-loop containing nucleotide triphosphate hydrolases"/>
    <property type="match status" value="1"/>
</dbReference>
<dbReference type="InterPro" id="IPR050683">
    <property type="entry name" value="Bact_Polysacc_Export_ATP-bd"/>
</dbReference>
<dbReference type="EMBL" id="JBBPCC010000018">
    <property type="protein sequence ID" value="MEK8131084.1"/>
    <property type="molecule type" value="Genomic_DNA"/>
</dbReference>
<organism evidence="7 8">
    <name type="scientific">Paenibacillus filicis</name>
    <dbReference type="NCBI Taxonomy" id="669464"/>
    <lineage>
        <taxon>Bacteria</taxon>
        <taxon>Bacillati</taxon>
        <taxon>Bacillota</taxon>
        <taxon>Bacilli</taxon>
        <taxon>Bacillales</taxon>
        <taxon>Paenibacillaceae</taxon>
        <taxon>Paenibacillus</taxon>
    </lineage>
</organism>
<dbReference type="PROSITE" id="PS50893">
    <property type="entry name" value="ABC_TRANSPORTER_2"/>
    <property type="match status" value="1"/>
</dbReference>
<evidence type="ECO:0000256" key="3">
    <source>
        <dbReference type="ARBA" id="ARBA00022741"/>
    </source>
</evidence>
<evidence type="ECO:0000259" key="6">
    <source>
        <dbReference type="PROSITE" id="PS50893"/>
    </source>
</evidence>
<comment type="similarity">
    <text evidence="1">Belongs to the ABC transporter superfamily.</text>
</comment>
<dbReference type="SMART" id="SM00382">
    <property type="entry name" value="AAA"/>
    <property type="match status" value="1"/>
</dbReference>
<evidence type="ECO:0000313" key="7">
    <source>
        <dbReference type="EMBL" id="MEK8131084.1"/>
    </source>
</evidence>
<gene>
    <name evidence="7" type="ORF">WMW72_24580</name>
</gene>
<dbReference type="InterPro" id="IPR003439">
    <property type="entry name" value="ABC_transporter-like_ATP-bd"/>
</dbReference>
<dbReference type="CDD" id="cd03220">
    <property type="entry name" value="ABC_KpsT_Wzt"/>
    <property type="match status" value="1"/>
</dbReference>
<dbReference type="PROSITE" id="PS00211">
    <property type="entry name" value="ABC_TRANSPORTER_1"/>
    <property type="match status" value="1"/>
</dbReference>
<keyword evidence="3" id="KW-0547">Nucleotide-binding</keyword>
<dbReference type="GO" id="GO:0005524">
    <property type="term" value="F:ATP binding"/>
    <property type="evidence" value="ECO:0007669"/>
    <property type="project" value="UniProtKB-KW"/>
</dbReference>
<name>A0ABU9DQV5_9BACL</name>
<accession>A0ABU9DQV5</accession>
<dbReference type="InterPro" id="IPR017871">
    <property type="entry name" value="ABC_transporter-like_CS"/>
</dbReference>
<evidence type="ECO:0000256" key="2">
    <source>
        <dbReference type="ARBA" id="ARBA00022448"/>
    </source>
</evidence>
<keyword evidence="4 7" id="KW-0067">ATP-binding</keyword>
<keyword evidence="8" id="KW-1185">Reference proteome</keyword>
<dbReference type="InterPro" id="IPR027417">
    <property type="entry name" value="P-loop_NTPase"/>
</dbReference>
<feature type="domain" description="ABC transporter" evidence="6">
    <location>
        <begin position="24"/>
        <end position="249"/>
    </location>
</feature>
<dbReference type="Pfam" id="PF14524">
    <property type="entry name" value="Wzt_C"/>
    <property type="match status" value="1"/>
</dbReference>
<keyword evidence="2" id="KW-0813">Transport</keyword>
<dbReference type="Pfam" id="PF00005">
    <property type="entry name" value="ABC_tran"/>
    <property type="match status" value="1"/>
</dbReference>
<reference evidence="7 8" key="1">
    <citation type="submission" date="2024-04" db="EMBL/GenBank/DDBJ databases">
        <title>draft genome sequnece of Paenibacillus filicis.</title>
        <authorList>
            <person name="Kim D.-U."/>
        </authorList>
    </citation>
    <scope>NUCLEOTIDE SEQUENCE [LARGE SCALE GENOMIC DNA]</scope>
    <source>
        <strain evidence="7 8">KACC14197</strain>
    </source>
</reference>
<dbReference type="CDD" id="cd10147">
    <property type="entry name" value="Wzt_C-like"/>
    <property type="match status" value="1"/>
</dbReference>
<evidence type="ECO:0000313" key="8">
    <source>
        <dbReference type="Proteomes" id="UP001469365"/>
    </source>
</evidence>
<protein>
    <submittedName>
        <fullName evidence="7">ABC transporter ATP-binding protein</fullName>
    </submittedName>
</protein>
<evidence type="ECO:0000256" key="4">
    <source>
        <dbReference type="ARBA" id="ARBA00022840"/>
    </source>
</evidence>
<sequence length="419" mass="46647">MSSNLVISIKNISKFYKFFSSPTERLKQVFVKDNTAQNNKVFRALNNISFQVEKGEMLGIIGRNGSGKSTLLQIIAGTLTPSEGDIVVNGKVAALLELGSGFNPDFTGHENIYLNASIFGLSKVETDRLYDQIISFADIGEFINQPIKTYSSGMFVRLAFSVAIHMNPEILIVDEALAVGDVFFQRKCFEKIKELNQNGCTLIYVTHELANLKQIVNRAILLDKGTLLYDGSPVEAVNKFYKKVYSAESIETQDATKKSIVTSDKKKVEGISIELTDRERYGNQDVVLSNVFLNTESATILSGQQVQIKLMCMAKKEIASLVFGVRVKTTSGIDVYAFNTRDEHILFDTLTQNQNFELNLDFDSFNLIAGEYFVSLALGGQTGDVYEPYDHRIDCFYLKIVESGKATGIANLKNKITLQ</sequence>
<dbReference type="RefSeq" id="WP_341418221.1">
    <property type="nucleotide sequence ID" value="NZ_JBBPCC010000018.1"/>
</dbReference>
<dbReference type="SUPFAM" id="SSF52540">
    <property type="entry name" value="P-loop containing nucleoside triphosphate hydrolases"/>
    <property type="match status" value="1"/>
</dbReference>
<dbReference type="InterPro" id="IPR015860">
    <property type="entry name" value="ABC_transpr_TagH-like"/>
</dbReference>
<comment type="caution">
    <text evidence="7">The sequence shown here is derived from an EMBL/GenBank/DDBJ whole genome shotgun (WGS) entry which is preliminary data.</text>
</comment>
<dbReference type="InterPro" id="IPR003593">
    <property type="entry name" value="AAA+_ATPase"/>
</dbReference>
<evidence type="ECO:0000256" key="1">
    <source>
        <dbReference type="ARBA" id="ARBA00005417"/>
    </source>
</evidence>
<dbReference type="PANTHER" id="PTHR46743:SF2">
    <property type="entry name" value="TEICHOIC ACIDS EXPORT ATP-BINDING PROTEIN TAGH"/>
    <property type="match status" value="1"/>
</dbReference>
<dbReference type="Gene3D" id="2.70.50.60">
    <property type="entry name" value="abc- transporter (atp binding component) like domain"/>
    <property type="match status" value="1"/>
</dbReference>
<dbReference type="InterPro" id="IPR029439">
    <property type="entry name" value="Wzt_C"/>
</dbReference>
<proteinExistence type="inferred from homology"/>
<keyword evidence="5" id="KW-1278">Translocase</keyword>
<dbReference type="Proteomes" id="UP001469365">
    <property type="component" value="Unassembled WGS sequence"/>
</dbReference>
<dbReference type="PANTHER" id="PTHR46743">
    <property type="entry name" value="TEICHOIC ACIDS EXPORT ATP-BINDING PROTEIN TAGH"/>
    <property type="match status" value="1"/>
</dbReference>
<evidence type="ECO:0000256" key="5">
    <source>
        <dbReference type="ARBA" id="ARBA00022967"/>
    </source>
</evidence>